<protein>
    <submittedName>
        <fullName evidence="1">Uncharacterized protein</fullName>
    </submittedName>
</protein>
<dbReference type="Proteomes" id="UP000245887">
    <property type="component" value="Unassembled WGS sequence"/>
</dbReference>
<evidence type="ECO:0000313" key="2">
    <source>
        <dbReference type="Proteomes" id="UP000245887"/>
    </source>
</evidence>
<sequence length="56" mass="6662">MDDRVHLARGAYEEYGYRKRMLDLKVQGVWELVSLYDTPYQIEEGNTCKMGTYRVL</sequence>
<accession>A0A2U1CTR6</accession>
<name>A0A2U1CTR6_9GAMM</name>
<reference evidence="1 2" key="1">
    <citation type="submission" date="2018-04" db="EMBL/GenBank/DDBJ databases">
        <title>Genomic Encyclopedia of Type Strains, Phase IV (KMG-IV): sequencing the most valuable type-strain genomes for metagenomic binning, comparative biology and taxonomic classification.</title>
        <authorList>
            <person name="Goeker M."/>
        </authorList>
    </citation>
    <scope>NUCLEOTIDE SEQUENCE [LARGE SCALE GENOMIC DNA]</scope>
    <source>
        <strain evidence="1 2">DSM 28688</strain>
    </source>
</reference>
<dbReference type="RefSeq" id="WP_165819291.1">
    <property type="nucleotide sequence ID" value="NZ_QEKQ01000010.1"/>
</dbReference>
<proteinExistence type="predicted"/>
<dbReference type="EMBL" id="QEKQ01000010">
    <property type="protein sequence ID" value="PVY70100.1"/>
    <property type="molecule type" value="Genomic_DNA"/>
</dbReference>
<gene>
    <name evidence="1" type="ORF">C8D92_110131</name>
</gene>
<organism evidence="1 2">
    <name type="scientific">Tamilnaduibacter salinus</name>
    <dbReference type="NCBI Taxonomy" id="1484056"/>
    <lineage>
        <taxon>Bacteria</taxon>
        <taxon>Pseudomonadati</taxon>
        <taxon>Pseudomonadota</taxon>
        <taxon>Gammaproteobacteria</taxon>
        <taxon>Pseudomonadales</taxon>
        <taxon>Marinobacteraceae</taxon>
        <taxon>Tamilnaduibacter</taxon>
    </lineage>
</organism>
<comment type="caution">
    <text evidence="1">The sequence shown here is derived from an EMBL/GenBank/DDBJ whole genome shotgun (WGS) entry which is preliminary data.</text>
</comment>
<dbReference type="AlphaFoldDB" id="A0A2U1CTR6"/>
<evidence type="ECO:0000313" key="1">
    <source>
        <dbReference type="EMBL" id="PVY70100.1"/>
    </source>
</evidence>